<dbReference type="Pfam" id="PF13920">
    <property type="entry name" value="zf-C3HC4_3"/>
    <property type="match status" value="2"/>
</dbReference>
<evidence type="ECO:0000256" key="10">
    <source>
        <dbReference type="ARBA" id="ARBA00022833"/>
    </source>
</evidence>
<feature type="domain" description="RING-type" evidence="16">
    <location>
        <begin position="778"/>
        <end position="817"/>
    </location>
</feature>
<dbReference type="GO" id="GO:0008270">
    <property type="term" value="F:zinc ion binding"/>
    <property type="evidence" value="ECO:0007669"/>
    <property type="project" value="UniProtKB-KW"/>
</dbReference>
<sequence>MDSAPSPSSPDLESSPPVLVTMNSTSSSSDNNVEGDDDDAANHEIFNWREFSSCWRVSESNLYCFSLALLVWFFASFILIENLYGPKNVWLGPNSSILVEPSSIFVKSIKVVKVLDYSKPGLQLYGFYRSPALDCFVNWSESRVLPVWPYYLNRRTLLNITYTVKPQGSAVQLVVDEGHQGDPQSFLNDPAYRYKVWSWNLIEGNGMIELEIRKSSSYYLAVANLKRKDVEVELNIDVRAVLYDTKQSFYNCNFSNGECAFNVMPLVGNSVVVTSTAASQGVSIEDEWYIRFSYQPREIAYVIGTGVVICFMLVAIQFCNRLQCYGGEGYLTENDSARTRLLENKDDDGSSMGSCNDSFANDDADLEEFMENDGEASNRSRRLCAICFDAPRDCFFLPCGHSVSCYECGTTMQEDDGSCPICRRKMKKVKRIFTVQSPLQHTQPSPMDTFLSLSLDIFLDHHLTPKKISMTSSIVAKLRGGCLACLALLALCVYGSLVASVFLMFGFYGAANVWLGPHSSVLVEPSSIFVKSIKVKELDFTKPGLQLYGFDDESTPSTYFVNWTESRVLSVSQNSYKAGSAARLLMSEGMPGMFRSSSLEDLAFCDRAWSWNLIQGSGMIELEINKSKGYYLTVANSKRKDVEVELDIDVRAVLYDTNQSSYNCTFSNGECAFKTNEVSPVENYAVVTSPALGQGVTIEDEWYIELSYQPRWIAYVSFTGILFSFMLVAIHFCNKLQCSGGEGLLTENDSARTHLLADKDDDDSCNDGEASNRSRCVCAICFDAPRDCFIFPCGHCVSCYQCGTKIKRAKGRCPICRKKMMLVKRIYTV</sequence>
<feature type="transmembrane region" description="Helical" evidence="15">
    <location>
        <begin position="486"/>
        <end position="510"/>
    </location>
</feature>
<protein>
    <recommendedName>
        <fullName evidence="4">RING-type E3 ubiquitin transferase</fullName>
        <ecNumber evidence="4">2.3.2.27</ecNumber>
    </recommendedName>
</protein>
<dbReference type="InterPro" id="IPR032010">
    <property type="entry name" value="APD1-4_M"/>
</dbReference>
<dbReference type="GO" id="GO:0016567">
    <property type="term" value="P:protein ubiquitination"/>
    <property type="evidence" value="ECO:0007669"/>
    <property type="project" value="TreeGrafter"/>
</dbReference>
<dbReference type="SUPFAM" id="SSF57850">
    <property type="entry name" value="RING/U-box"/>
    <property type="match status" value="2"/>
</dbReference>
<dbReference type="PROSITE" id="PS50089">
    <property type="entry name" value="ZF_RING_2"/>
    <property type="match status" value="2"/>
</dbReference>
<feature type="domain" description="RING-type" evidence="16">
    <location>
        <begin position="384"/>
        <end position="423"/>
    </location>
</feature>
<dbReference type="GO" id="GO:0005768">
    <property type="term" value="C:endosome"/>
    <property type="evidence" value="ECO:0007669"/>
    <property type="project" value="TreeGrafter"/>
</dbReference>
<dbReference type="Pfam" id="PF16041">
    <property type="entry name" value="APD1-4_M"/>
    <property type="match status" value="2"/>
</dbReference>
<feature type="transmembrane region" description="Helical" evidence="15">
    <location>
        <begin position="299"/>
        <end position="318"/>
    </location>
</feature>
<dbReference type="Gene3D" id="3.30.40.10">
    <property type="entry name" value="Zinc/RING finger domain, C3HC4 (zinc finger)"/>
    <property type="match status" value="2"/>
</dbReference>
<dbReference type="STRING" id="81972.D7LLG1"/>
<evidence type="ECO:0000256" key="7">
    <source>
        <dbReference type="ARBA" id="ARBA00022723"/>
    </source>
</evidence>
<keyword evidence="8 13" id="KW-0863">Zinc-finger</keyword>
<evidence type="ECO:0000256" key="9">
    <source>
        <dbReference type="ARBA" id="ARBA00022786"/>
    </source>
</evidence>
<dbReference type="Pfam" id="PF16040">
    <property type="entry name" value="APD1-4_N"/>
    <property type="match status" value="1"/>
</dbReference>
<accession>D7LLG1</accession>
<evidence type="ECO:0000256" key="11">
    <source>
        <dbReference type="ARBA" id="ARBA00022989"/>
    </source>
</evidence>
<organism evidence="18">
    <name type="scientific">Arabidopsis lyrata subsp. lyrata</name>
    <name type="common">Lyre-leaved rock-cress</name>
    <dbReference type="NCBI Taxonomy" id="81972"/>
    <lineage>
        <taxon>Eukaryota</taxon>
        <taxon>Viridiplantae</taxon>
        <taxon>Streptophyta</taxon>
        <taxon>Embryophyta</taxon>
        <taxon>Tracheophyta</taxon>
        <taxon>Spermatophyta</taxon>
        <taxon>Magnoliopsida</taxon>
        <taxon>eudicotyledons</taxon>
        <taxon>Gunneridae</taxon>
        <taxon>Pentapetalae</taxon>
        <taxon>rosids</taxon>
        <taxon>malvids</taxon>
        <taxon>Brassicales</taxon>
        <taxon>Brassicaceae</taxon>
        <taxon>Camelineae</taxon>
        <taxon>Arabidopsis</taxon>
    </lineage>
</organism>
<evidence type="ECO:0000259" key="16">
    <source>
        <dbReference type="PROSITE" id="PS50089"/>
    </source>
</evidence>
<dbReference type="EC" id="2.3.2.27" evidence="4"/>
<dbReference type="GO" id="GO:0009705">
    <property type="term" value="C:plant-type vacuole membrane"/>
    <property type="evidence" value="ECO:0007669"/>
    <property type="project" value="TreeGrafter"/>
</dbReference>
<comment type="catalytic activity">
    <reaction evidence="1">
        <text>S-ubiquitinyl-[E2 ubiquitin-conjugating enzyme]-L-cysteine + [acceptor protein]-L-lysine = [E2 ubiquitin-conjugating enzyme]-L-cysteine + N(6)-ubiquitinyl-[acceptor protein]-L-lysine.</text>
        <dbReference type="EC" id="2.3.2.27"/>
    </reaction>
</comment>
<name>D7LLG1_ARALL</name>
<dbReference type="EMBL" id="GL348716">
    <property type="protein sequence ID" value="EFH55990.1"/>
    <property type="molecule type" value="Genomic_DNA"/>
</dbReference>
<dbReference type="InterPro" id="IPR032008">
    <property type="entry name" value="APD1-4_N"/>
</dbReference>
<evidence type="ECO:0000256" key="5">
    <source>
        <dbReference type="ARBA" id="ARBA00022679"/>
    </source>
</evidence>
<feature type="region of interest" description="Disordered" evidence="14">
    <location>
        <begin position="1"/>
        <end position="36"/>
    </location>
</feature>
<evidence type="ECO:0000256" key="2">
    <source>
        <dbReference type="ARBA" id="ARBA00004127"/>
    </source>
</evidence>
<comment type="pathway">
    <text evidence="3">Protein modification; protein ubiquitination.</text>
</comment>
<evidence type="ECO:0000313" key="17">
    <source>
        <dbReference type="EMBL" id="EFH55990.1"/>
    </source>
</evidence>
<evidence type="ECO:0000256" key="6">
    <source>
        <dbReference type="ARBA" id="ARBA00022692"/>
    </source>
</evidence>
<dbReference type="GO" id="GO:0000278">
    <property type="term" value="P:mitotic cell cycle"/>
    <property type="evidence" value="ECO:0007669"/>
    <property type="project" value="UniProtKB-ARBA"/>
</dbReference>
<dbReference type="PANTHER" id="PTHR46858">
    <property type="entry name" value="OS05G0521000 PROTEIN"/>
    <property type="match status" value="1"/>
</dbReference>
<keyword evidence="7" id="KW-0479">Metal-binding</keyword>
<evidence type="ECO:0000256" key="15">
    <source>
        <dbReference type="SAM" id="Phobius"/>
    </source>
</evidence>
<proteinExistence type="predicted"/>
<dbReference type="eggNOG" id="KOG4275">
    <property type="taxonomic scope" value="Eukaryota"/>
</dbReference>
<evidence type="ECO:0000256" key="13">
    <source>
        <dbReference type="PROSITE-ProRule" id="PRU00175"/>
    </source>
</evidence>
<dbReference type="GO" id="GO:0009555">
    <property type="term" value="P:pollen development"/>
    <property type="evidence" value="ECO:0007669"/>
    <property type="project" value="UniProtKB-ARBA"/>
</dbReference>
<feature type="compositionally biased region" description="Low complexity" evidence="14">
    <location>
        <begin position="1"/>
        <end position="32"/>
    </location>
</feature>
<feature type="transmembrane region" description="Helical" evidence="15">
    <location>
        <begin position="712"/>
        <end position="732"/>
    </location>
</feature>
<evidence type="ECO:0000256" key="12">
    <source>
        <dbReference type="ARBA" id="ARBA00023136"/>
    </source>
</evidence>
<dbReference type="AlphaFoldDB" id="D7LLG1"/>
<dbReference type="GO" id="GO:0061630">
    <property type="term" value="F:ubiquitin protein ligase activity"/>
    <property type="evidence" value="ECO:0007669"/>
    <property type="project" value="UniProtKB-EC"/>
</dbReference>
<dbReference type="SMART" id="SM00184">
    <property type="entry name" value="RING"/>
    <property type="match status" value="2"/>
</dbReference>
<evidence type="ECO:0000256" key="14">
    <source>
        <dbReference type="SAM" id="MobiDB-lite"/>
    </source>
</evidence>
<dbReference type="HOGENOM" id="CLU_342070_0_0_1"/>
<dbReference type="Proteomes" id="UP000008694">
    <property type="component" value="Unassembled WGS sequence"/>
</dbReference>
<keyword evidence="6 15" id="KW-0812">Transmembrane</keyword>
<gene>
    <name evidence="17" type="ORF">ARALYDRAFT_321523</name>
</gene>
<comment type="subcellular location">
    <subcellularLocation>
        <location evidence="2">Endomembrane system</location>
        <topology evidence="2">Multi-pass membrane protein</topology>
    </subcellularLocation>
</comment>
<evidence type="ECO:0000256" key="1">
    <source>
        <dbReference type="ARBA" id="ARBA00000900"/>
    </source>
</evidence>
<reference evidence="18" key="1">
    <citation type="journal article" date="2011" name="Nat. Genet.">
        <title>The Arabidopsis lyrata genome sequence and the basis of rapid genome size change.</title>
        <authorList>
            <person name="Hu T.T."/>
            <person name="Pattyn P."/>
            <person name="Bakker E.G."/>
            <person name="Cao J."/>
            <person name="Cheng J.-F."/>
            <person name="Clark R.M."/>
            <person name="Fahlgren N."/>
            <person name="Fawcett J.A."/>
            <person name="Grimwood J."/>
            <person name="Gundlach H."/>
            <person name="Haberer G."/>
            <person name="Hollister J.D."/>
            <person name="Ossowski S."/>
            <person name="Ottilar R.P."/>
            <person name="Salamov A.A."/>
            <person name="Schneeberger K."/>
            <person name="Spannagl M."/>
            <person name="Wang X."/>
            <person name="Yang L."/>
            <person name="Nasrallah M.E."/>
            <person name="Bergelson J."/>
            <person name="Carrington J.C."/>
            <person name="Gaut B.S."/>
            <person name="Schmutz J."/>
            <person name="Mayer K.F.X."/>
            <person name="Van de Peer Y."/>
            <person name="Grigoriev I.V."/>
            <person name="Nordborg M."/>
            <person name="Weigel D."/>
            <person name="Guo Y.-L."/>
        </authorList>
    </citation>
    <scope>NUCLEOTIDE SEQUENCE [LARGE SCALE GENOMIC DNA]</scope>
    <source>
        <strain evidence="18">cv. MN47</strain>
    </source>
</reference>
<keyword evidence="12 15" id="KW-0472">Membrane</keyword>
<dbReference type="InterPro" id="IPR001841">
    <property type="entry name" value="Znf_RING"/>
</dbReference>
<keyword evidence="10" id="KW-0862">Zinc</keyword>
<dbReference type="PANTHER" id="PTHR46858:SF5">
    <property type="entry name" value="E3 UBIQUITIN-PROTEIN LIGASE APD1-RELATED"/>
    <property type="match status" value="1"/>
</dbReference>
<keyword evidence="9" id="KW-0833">Ubl conjugation pathway</keyword>
<evidence type="ECO:0000256" key="4">
    <source>
        <dbReference type="ARBA" id="ARBA00012483"/>
    </source>
</evidence>
<evidence type="ECO:0000256" key="3">
    <source>
        <dbReference type="ARBA" id="ARBA00004906"/>
    </source>
</evidence>
<evidence type="ECO:0000256" key="8">
    <source>
        <dbReference type="ARBA" id="ARBA00022771"/>
    </source>
</evidence>
<dbReference type="InterPro" id="IPR013083">
    <property type="entry name" value="Znf_RING/FYVE/PHD"/>
</dbReference>
<dbReference type="Gramene" id="fgenesh1_pm.C_scaffold_4001580">
    <property type="protein sequence ID" value="fgenesh1_pm.C_scaffold_4001580"/>
    <property type="gene ID" value="fgenesh1_pm.C_scaffold_4001580"/>
</dbReference>
<keyword evidence="18" id="KW-1185">Reference proteome</keyword>
<keyword evidence="5" id="KW-0808">Transferase</keyword>
<evidence type="ECO:0000313" key="18">
    <source>
        <dbReference type="Proteomes" id="UP000008694"/>
    </source>
</evidence>
<keyword evidence="11 15" id="KW-1133">Transmembrane helix</keyword>
<dbReference type="FunFam" id="3.30.40.10:FF:000658">
    <property type="entry name" value="E3 ubiquitin-protein ligase APD2"/>
    <property type="match status" value="2"/>
</dbReference>